<reference evidence="3 4" key="1">
    <citation type="submission" date="2023-07" db="EMBL/GenBank/DDBJ databases">
        <title>Sorghum-associated microbial communities from plants grown in Nebraska, USA.</title>
        <authorList>
            <person name="Schachtman D."/>
        </authorList>
    </citation>
    <scope>NUCLEOTIDE SEQUENCE [LARGE SCALE GENOMIC DNA]</scope>
    <source>
        <strain evidence="3 4">BE248</strain>
    </source>
</reference>
<dbReference type="Proteomes" id="UP001257739">
    <property type="component" value="Unassembled WGS sequence"/>
</dbReference>
<dbReference type="RefSeq" id="WP_309971863.1">
    <property type="nucleotide sequence ID" value="NZ_JAVDWH010000001.1"/>
</dbReference>
<organism evidence="3 4">
    <name type="scientific">Aeromicrobium panaciterrae</name>
    <dbReference type="NCBI Taxonomy" id="363861"/>
    <lineage>
        <taxon>Bacteria</taxon>
        <taxon>Bacillati</taxon>
        <taxon>Actinomycetota</taxon>
        <taxon>Actinomycetes</taxon>
        <taxon>Propionibacteriales</taxon>
        <taxon>Nocardioidaceae</taxon>
        <taxon>Aeromicrobium</taxon>
    </lineage>
</organism>
<feature type="domain" description="Mammalian cell entry C-terminal" evidence="2">
    <location>
        <begin position="108"/>
        <end position="294"/>
    </location>
</feature>
<dbReference type="EMBL" id="JAVDWH010000001">
    <property type="protein sequence ID" value="MDR7087788.1"/>
    <property type="molecule type" value="Genomic_DNA"/>
</dbReference>
<dbReference type="InterPro" id="IPR052336">
    <property type="entry name" value="MlaD_Phospholipid_Transporter"/>
</dbReference>
<comment type="caution">
    <text evidence="3">The sequence shown here is derived from an EMBL/GenBank/DDBJ whole genome shotgun (WGS) entry which is preliminary data.</text>
</comment>
<sequence length="322" mass="35118">MTATTRKTLIVGVALVLLVLLAWRALKPADASYRAEFVHASGIKTGDEVRVAGIESGKVSKITLDGGKAVIDFKLDRDVTLHADSEARVKLASMLGTTFLDVSIGKGPKLNHGATITTEHTAPSYTVSDVFTDSNDLLHDLDLDAIDKAVATLSTELDQDPKLTQRAMEDTAALARLIGDKDKQIGRLLTYTRRVTGVVRDQQGELEQLLVNAEKVTGLVQRRRETIERLVRNGKQVVTTLDTMADDNDATMRTLLNQFDDTLGVLQEHSDELGQTLRTSAPFARYFANATGNGPWLEVGAPYFLLPDNMWCPLVQPEGGCS</sequence>
<proteinExistence type="predicted"/>
<gene>
    <name evidence="3" type="ORF">J2X11_002627</name>
</gene>
<keyword evidence="4" id="KW-1185">Reference proteome</keyword>
<feature type="domain" description="Mce/MlaD" evidence="1">
    <location>
        <begin position="32"/>
        <end position="103"/>
    </location>
</feature>
<name>A0ABU1URI6_9ACTN</name>
<dbReference type="InterPro" id="IPR024516">
    <property type="entry name" value="Mce_C"/>
</dbReference>
<dbReference type="InterPro" id="IPR003399">
    <property type="entry name" value="Mce/MlaD"/>
</dbReference>
<protein>
    <submittedName>
        <fullName evidence="3">Phospholipid/cholesterol/gamma-HCH transport system substrate-binding protein</fullName>
    </submittedName>
</protein>
<dbReference type="InterPro" id="IPR005693">
    <property type="entry name" value="Mce"/>
</dbReference>
<accession>A0ABU1URI6</accession>
<evidence type="ECO:0000313" key="3">
    <source>
        <dbReference type="EMBL" id="MDR7087788.1"/>
    </source>
</evidence>
<evidence type="ECO:0000259" key="2">
    <source>
        <dbReference type="Pfam" id="PF11887"/>
    </source>
</evidence>
<dbReference type="NCBIfam" id="TIGR00996">
    <property type="entry name" value="Mtu_fam_mce"/>
    <property type="match status" value="1"/>
</dbReference>
<dbReference type="PANTHER" id="PTHR33371">
    <property type="entry name" value="INTERMEMBRANE PHOSPHOLIPID TRANSPORT SYSTEM BINDING PROTEIN MLAD-RELATED"/>
    <property type="match status" value="1"/>
</dbReference>
<dbReference type="PANTHER" id="PTHR33371:SF18">
    <property type="entry name" value="MCE-FAMILY PROTEIN MCE3C"/>
    <property type="match status" value="1"/>
</dbReference>
<dbReference type="Pfam" id="PF11887">
    <property type="entry name" value="Mce4_CUP1"/>
    <property type="match status" value="1"/>
</dbReference>
<evidence type="ECO:0000259" key="1">
    <source>
        <dbReference type="Pfam" id="PF02470"/>
    </source>
</evidence>
<dbReference type="Pfam" id="PF02470">
    <property type="entry name" value="MlaD"/>
    <property type="match status" value="1"/>
</dbReference>
<evidence type="ECO:0000313" key="4">
    <source>
        <dbReference type="Proteomes" id="UP001257739"/>
    </source>
</evidence>